<dbReference type="Pfam" id="PF02082">
    <property type="entry name" value="Rrf2"/>
    <property type="match status" value="1"/>
</dbReference>
<gene>
    <name evidence="3" type="ORF">ACFQ4H_22895</name>
</gene>
<dbReference type="Gene3D" id="1.10.10.10">
    <property type="entry name" value="Winged helix-like DNA-binding domain superfamily/Winged helix DNA-binding domain"/>
    <property type="match status" value="1"/>
</dbReference>
<comment type="caution">
    <text evidence="3">The sequence shown here is derived from an EMBL/GenBank/DDBJ whole genome shotgun (WGS) entry which is preliminary data.</text>
</comment>
<reference evidence="4" key="1">
    <citation type="journal article" date="2019" name="Int. J. Syst. Evol. Microbiol.">
        <title>The Global Catalogue of Microorganisms (GCM) 10K type strain sequencing project: providing services to taxonomists for standard genome sequencing and annotation.</title>
        <authorList>
            <consortium name="The Broad Institute Genomics Platform"/>
            <consortium name="The Broad Institute Genome Sequencing Center for Infectious Disease"/>
            <person name="Wu L."/>
            <person name="Ma J."/>
        </authorList>
    </citation>
    <scope>NUCLEOTIDE SEQUENCE [LARGE SCALE GENOMIC DNA]</scope>
    <source>
        <strain evidence="4">JCM 31037</strain>
    </source>
</reference>
<sequence>MKINRSTDIALRIAMLVAVRNDRMTVEELATELAVPRNHIAKIVQRLQRTNVLVTTRGRAGGVELEADARHVTVGYVVRAFEGEGEVVDCATPPCPLRHGCRLRSVLHRAQQAFLATLDDVPLDELIAAPTGPILLGLTAPSRS</sequence>
<dbReference type="InterPro" id="IPR036390">
    <property type="entry name" value="WH_DNA-bd_sf"/>
</dbReference>
<evidence type="ECO:0000256" key="1">
    <source>
        <dbReference type="ARBA" id="ARBA00023125"/>
    </source>
</evidence>
<proteinExistence type="predicted"/>
<dbReference type="PANTHER" id="PTHR33221:SF4">
    <property type="entry name" value="HTH-TYPE TRANSCRIPTIONAL REPRESSOR NSRR"/>
    <property type="match status" value="1"/>
</dbReference>
<dbReference type="InterPro" id="IPR000944">
    <property type="entry name" value="Tscrpt_reg_Rrf2"/>
</dbReference>
<dbReference type="InterPro" id="IPR036388">
    <property type="entry name" value="WH-like_DNA-bd_sf"/>
</dbReference>
<evidence type="ECO:0000256" key="2">
    <source>
        <dbReference type="ARBA" id="ARBA00034078"/>
    </source>
</evidence>
<dbReference type="PANTHER" id="PTHR33221">
    <property type="entry name" value="WINGED HELIX-TURN-HELIX TRANSCRIPTIONAL REGULATOR, RRF2 FAMILY"/>
    <property type="match status" value="1"/>
</dbReference>
<organism evidence="3 4">
    <name type="scientific">Micromonospora sonneratiae</name>
    <dbReference type="NCBI Taxonomy" id="1184706"/>
    <lineage>
        <taxon>Bacteria</taxon>
        <taxon>Bacillati</taxon>
        <taxon>Actinomycetota</taxon>
        <taxon>Actinomycetes</taxon>
        <taxon>Micromonosporales</taxon>
        <taxon>Micromonosporaceae</taxon>
        <taxon>Micromonospora</taxon>
    </lineage>
</organism>
<keyword evidence="1" id="KW-0238">DNA-binding</keyword>
<comment type="cofactor">
    <cofactor evidence="2">
        <name>[2Fe-2S] cluster</name>
        <dbReference type="ChEBI" id="CHEBI:190135"/>
    </cofactor>
</comment>
<evidence type="ECO:0000313" key="3">
    <source>
        <dbReference type="EMBL" id="MFD1323940.1"/>
    </source>
</evidence>
<dbReference type="PROSITE" id="PS51197">
    <property type="entry name" value="HTH_RRF2_2"/>
    <property type="match status" value="1"/>
</dbReference>
<keyword evidence="4" id="KW-1185">Reference proteome</keyword>
<dbReference type="SUPFAM" id="SSF46785">
    <property type="entry name" value="Winged helix' DNA-binding domain"/>
    <property type="match status" value="1"/>
</dbReference>
<dbReference type="Proteomes" id="UP001597260">
    <property type="component" value="Unassembled WGS sequence"/>
</dbReference>
<dbReference type="NCBIfam" id="TIGR00738">
    <property type="entry name" value="rrf2_super"/>
    <property type="match status" value="1"/>
</dbReference>
<dbReference type="EMBL" id="JBHTMP010000039">
    <property type="protein sequence ID" value="MFD1323940.1"/>
    <property type="molecule type" value="Genomic_DNA"/>
</dbReference>
<evidence type="ECO:0000313" key="4">
    <source>
        <dbReference type="Proteomes" id="UP001597260"/>
    </source>
</evidence>
<dbReference type="RefSeq" id="WP_377573750.1">
    <property type="nucleotide sequence ID" value="NZ_JBHTMP010000039.1"/>
</dbReference>
<name>A0ABW3YJL0_9ACTN</name>
<protein>
    <submittedName>
        <fullName evidence="3">RrF2 family transcriptional regulator</fullName>
    </submittedName>
</protein>
<accession>A0ABW3YJL0</accession>